<organism evidence="1">
    <name type="scientific">marine metagenome</name>
    <dbReference type="NCBI Taxonomy" id="408172"/>
    <lineage>
        <taxon>unclassified sequences</taxon>
        <taxon>metagenomes</taxon>
        <taxon>ecological metagenomes</taxon>
    </lineage>
</organism>
<sequence length="39" mass="4601">MFGNYQLFPIFLTETISVLTQPKFYCPIPSSRLWQSSIF</sequence>
<evidence type="ECO:0000313" key="1">
    <source>
        <dbReference type="EMBL" id="SVD37648.1"/>
    </source>
</evidence>
<reference evidence="1" key="1">
    <citation type="submission" date="2018-05" db="EMBL/GenBank/DDBJ databases">
        <authorList>
            <person name="Lanie J.A."/>
            <person name="Ng W.-L."/>
            <person name="Kazmierczak K.M."/>
            <person name="Andrzejewski T.M."/>
            <person name="Davidsen T.M."/>
            <person name="Wayne K.J."/>
            <person name="Tettelin H."/>
            <person name="Glass J.I."/>
            <person name="Rusch D."/>
            <person name="Podicherti R."/>
            <person name="Tsui H.-C.T."/>
            <person name="Winkler M.E."/>
        </authorList>
    </citation>
    <scope>NUCLEOTIDE SEQUENCE</scope>
</reference>
<gene>
    <name evidence="1" type="ORF">METZ01_LOCUS390502</name>
</gene>
<accession>A0A382UVC4</accession>
<name>A0A382UVC4_9ZZZZ</name>
<dbReference type="AlphaFoldDB" id="A0A382UVC4"/>
<feature type="non-terminal residue" evidence="1">
    <location>
        <position position="39"/>
    </location>
</feature>
<protein>
    <submittedName>
        <fullName evidence="1">Uncharacterized protein</fullName>
    </submittedName>
</protein>
<proteinExistence type="predicted"/>
<dbReference type="EMBL" id="UINC01146740">
    <property type="protein sequence ID" value="SVD37648.1"/>
    <property type="molecule type" value="Genomic_DNA"/>
</dbReference>